<evidence type="ECO:0000256" key="10">
    <source>
        <dbReference type="ARBA" id="ARBA00023211"/>
    </source>
</evidence>
<accession>A0A4V2Q1P7</accession>
<keyword evidence="4" id="KW-0963">Cytoplasm</keyword>
<dbReference type="PROSITE" id="PS50944">
    <property type="entry name" value="HTH_DTXR"/>
    <property type="match status" value="1"/>
</dbReference>
<organism evidence="13 14">
    <name type="scientific">Natranaerovirga hydrolytica</name>
    <dbReference type="NCBI Taxonomy" id="680378"/>
    <lineage>
        <taxon>Bacteria</taxon>
        <taxon>Bacillati</taxon>
        <taxon>Bacillota</taxon>
        <taxon>Clostridia</taxon>
        <taxon>Lachnospirales</taxon>
        <taxon>Natranaerovirgaceae</taxon>
        <taxon>Natranaerovirga</taxon>
    </lineage>
</organism>
<evidence type="ECO:0000256" key="9">
    <source>
        <dbReference type="ARBA" id="ARBA00023163"/>
    </source>
</evidence>
<reference evidence="13 14" key="1">
    <citation type="submission" date="2019-03" db="EMBL/GenBank/DDBJ databases">
        <title>Genomic Encyclopedia of Type Strains, Phase IV (KMG-IV): sequencing the most valuable type-strain genomes for metagenomic binning, comparative biology and taxonomic classification.</title>
        <authorList>
            <person name="Goeker M."/>
        </authorList>
    </citation>
    <scope>NUCLEOTIDE SEQUENCE [LARGE SCALE GENOMIC DNA]</scope>
    <source>
        <strain evidence="13 14">DSM 24176</strain>
    </source>
</reference>
<gene>
    <name evidence="13" type="ORF">EDC19_0873</name>
</gene>
<evidence type="ECO:0000256" key="11">
    <source>
        <dbReference type="ARBA" id="ARBA00032593"/>
    </source>
</evidence>
<evidence type="ECO:0000313" key="13">
    <source>
        <dbReference type="EMBL" id="TCK98451.1"/>
    </source>
</evidence>
<dbReference type="Proteomes" id="UP000294545">
    <property type="component" value="Unassembled WGS sequence"/>
</dbReference>
<keyword evidence="10" id="KW-0464">Manganese</keyword>
<dbReference type="EMBL" id="SMGQ01000011">
    <property type="protein sequence ID" value="TCK98451.1"/>
    <property type="molecule type" value="Genomic_DNA"/>
</dbReference>
<evidence type="ECO:0000256" key="6">
    <source>
        <dbReference type="ARBA" id="ARBA00023015"/>
    </source>
</evidence>
<keyword evidence="14" id="KW-1185">Reference proteome</keyword>
<dbReference type="SUPFAM" id="SSF46785">
    <property type="entry name" value="Winged helix' DNA-binding domain"/>
    <property type="match status" value="1"/>
</dbReference>
<dbReference type="GO" id="GO:0046983">
    <property type="term" value="F:protein dimerization activity"/>
    <property type="evidence" value="ECO:0007669"/>
    <property type="project" value="InterPro"/>
</dbReference>
<comment type="subunit">
    <text evidence="3">Homodimer.</text>
</comment>
<evidence type="ECO:0000256" key="7">
    <source>
        <dbReference type="ARBA" id="ARBA00023125"/>
    </source>
</evidence>
<dbReference type="InterPro" id="IPR036388">
    <property type="entry name" value="WH-like_DNA-bd_sf"/>
</dbReference>
<comment type="similarity">
    <text evidence="2">Belongs to the DtxR/MntR family.</text>
</comment>
<dbReference type="SMART" id="SM00529">
    <property type="entry name" value="HTH_DTXR"/>
    <property type="match status" value="1"/>
</dbReference>
<dbReference type="RefSeq" id="WP_132281040.1">
    <property type="nucleotide sequence ID" value="NZ_SMGQ01000011.1"/>
</dbReference>
<keyword evidence="7" id="KW-0238">DNA-binding</keyword>
<dbReference type="OrthoDB" id="9791355at2"/>
<dbReference type="PANTHER" id="PTHR33238:SF11">
    <property type="entry name" value="TRANSCRIPTIONAL REGULATOR MNTR"/>
    <property type="match status" value="1"/>
</dbReference>
<evidence type="ECO:0000256" key="5">
    <source>
        <dbReference type="ARBA" id="ARBA00022491"/>
    </source>
</evidence>
<dbReference type="Gene3D" id="1.10.10.10">
    <property type="entry name" value="Winged helix-like DNA-binding domain superfamily/Winged helix DNA-binding domain"/>
    <property type="match status" value="1"/>
</dbReference>
<keyword evidence="8" id="KW-0010">Activator</keyword>
<comment type="caution">
    <text evidence="13">The sequence shown here is derived from an EMBL/GenBank/DDBJ whole genome shotgun (WGS) entry which is preliminary data.</text>
</comment>
<dbReference type="InterPro" id="IPR022687">
    <property type="entry name" value="HTH_DTXR"/>
</dbReference>
<evidence type="ECO:0000256" key="1">
    <source>
        <dbReference type="ARBA" id="ARBA00004496"/>
    </source>
</evidence>
<protein>
    <recommendedName>
        <fullName evidence="11">Manganese transport regulator</fullName>
    </recommendedName>
</protein>
<dbReference type="PANTHER" id="PTHR33238">
    <property type="entry name" value="IRON (METAL) DEPENDENT REPRESSOR, DTXR FAMILY"/>
    <property type="match status" value="1"/>
</dbReference>
<proteinExistence type="inferred from homology"/>
<dbReference type="Gene3D" id="1.10.60.10">
    <property type="entry name" value="Iron dependent repressor, metal binding and dimerisation domain"/>
    <property type="match status" value="1"/>
</dbReference>
<dbReference type="SUPFAM" id="SSF47979">
    <property type="entry name" value="Iron-dependent repressor protein, dimerization domain"/>
    <property type="match status" value="1"/>
</dbReference>
<dbReference type="GO" id="GO:0046914">
    <property type="term" value="F:transition metal ion binding"/>
    <property type="evidence" value="ECO:0007669"/>
    <property type="project" value="InterPro"/>
</dbReference>
<dbReference type="InterPro" id="IPR022689">
    <property type="entry name" value="Iron_dep_repressor"/>
</dbReference>
<dbReference type="InterPro" id="IPR050536">
    <property type="entry name" value="DtxR_MntR_Metal-Reg"/>
</dbReference>
<feature type="domain" description="HTH dtxR-type" evidence="12">
    <location>
        <begin position="19"/>
        <end position="80"/>
    </location>
</feature>
<keyword evidence="9" id="KW-0804">Transcription</keyword>
<evidence type="ECO:0000256" key="2">
    <source>
        <dbReference type="ARBA" id="ARBA00007871"/>
    </source>
</evidence>
<dbReference type="Pfam" id="PF02742">
    <property type="entry name" value="Fe_dep_repr_C"/>
    <property type="match status" value="1"/>
</dbReference>
<dbReference type="AlphaFoldDB" id="A0A4V2Q1P7"/>
<name>A0A4V2Q1P7_9FIRM</name>
<evidence type="ECO:0000256" key="4">
    <source>
        <dbReference type="ARBA" id="ARBA00022490"/>
    </source>
</evidence>
<comment type="subcellular location">
    <subcellularLocation>
        <location evidence="1">Cytoplasm</location>
    </subcellularLocation>
</comment>
<dbReference type="GO" id="GO:0003677">
    <property type="term" value="F:DNA binding"/>
    <property type="evidence" value="ECO:0007669"/>
    <property type="project" value="UniProtKB-KW"/>
</dbReference>
<dbReference type="InterPro" id="IPR001367">
    <property type="entry name" value="Fe_dep_repressor"/>
</dbReference>
<dbReference type="InterPro" id="IPR036421">
    <property type="entry name" value="Fe_dep_repressor_sf"/>
</dbReference>
<evidence type="ECO:0000256" key="8">
    <source>
        <dbReference type="ARBA" id="ARBA00023159"/>
    </source>
</evidence>
<dbReference type="Pfam" id="PF01325">
    <property type="entry name" value="Fe_dep_repress"/>
    <property type="match status" value="1"/>
</dbReference>
<dbReference type="InterPro" id="IPR036390">
    <property type="entry name" value="WH_DNA-bd_sf"/>
</dbReference>
<evidence type="ECO:0000259" key="12">
    <source>
        <dbReference type="PROSITE" id="PS50944"/>
    </source>
</evidence>
<dbReference type="GO" id="GO:0003700">
    <property type="term" value="F:DNA-binding transcription factor activity"/>
    <property type="evidence" value="ECO:0007669"/>
    <property type="project" value="InterPro"/>
</dbReference>
<keyword evidence="5" id="KW-0678">Repressor</keyword>
<keyword evidence="6" id="KW-0805">Transcription regulation</keyword>
<dbReference type="GO" id="GO:0005737">
    <property type="term" value="C:cytoplasm"/>
    <property type="evidence" value="ECO:0007669"/>
    <property type="project" value="UniProtKB-SubCell"/>
</dbReference>
<evidence type="ECO:0000313" key="14">
    <source>
        <dbReference type="Proteomes" id="UP000294545"/>
    </source>
</evidence>
<evidence type="ECO:0000256" key="3">
    <source>
        <dbReference type="ARBA" id="ARBA00011738"/>
    </source>
</evidence>
<sequence length="162" mass="19059">MDKGFYTVRGYSLKNDNPLTPSMEDYLEMVYRLSLENKKVRIKDLSEKLNVKASSCTKIIQKMAVDDFVLYEKYGHIQLTTKGKTYGQYLLQRHKVVEKFLYNIGIKEKEQLLKDTELIEHNISEDLLYYINNLNNFFEKNPQIITGFLAFIEDQKHTSLST</sequence>